<dbReference type="RefSeq" id="XP_009539828.1">
    <property type="nucleotide sequence ID" value="XM_009541533.1"/>
</dbReference>
<feature type="region of interest" description="Disordered" evidence="6">
    <location>
        <begin position="33"/>
        <end position="53"/>
    </location>
</feature>
<dbReference type="InterPro" id="IPR050191">
    <property type="entry name" value="ATP-dep_DNA_ligase"/>
</dbReference>
<evidence type="ECO:0000256" key="2">
    <source>
        <dbReference type="ARBA" id="ARBA00022598"/>
    </source>
</evidence>
<dbReference type="STRING" id="1094619.G5AIC7"/>
<sequence>MLAVRRRGWLGARLQSAVSRRPQSILRSLSSSPTSLLSDATNSASETNIRPQNPGSFASLARTFSAIEEVKSSRAASVQLLADGYRELLALPTSQELASALYLTASQLAPPYEGVELRFGAKSFVRFLKQLEAETEKDSEPQQTLEKLLATFPDYGQATQALLDTGRILVPEVEEEQGESLSVTDVHDQLMAIAKDEGTGGVARKQQLALKLLQQCR</sequence>
<evidence type="ECO:0000256" key="4">
    <source>
        <dbReference type="ARBA" id="ARBA00023172"/>
    </source>
</evidence>
<dbReference type="AlphaFoldDB" id="G5AIC7"/>
<dbReference type="KEGG" id="psoj:PHYSODRAFT_535875"/>
<dbReference type="GO" id="GO:0005739">
    <property type="term" value="C:mitochondrion"/>
    <property type="evidence" value="ECO:0007669"/>
    <property type="project" value="TreeGrafter"/>
</dbReference>
<accession>G5AIC7</accession>
<feature type="compositionally biased region" description="Polar residues" evidence="6">
    <location>
        <begin position="39"/>
        <end position="53"/>
    </location>
</feature>
<feature type="domain" description="DNA ligase ATP-dependent N-terminal" evidence="7">
    <location>
        <begin position="56"/>
        <end position="216"/>
    </location>
</feature>
<keyword evidence="2" id="KW-0436">Ligase</keyword>
<dbReference type="InterPro" id="IPR012308">
    <property type="entry name" value="DNA_ligase_ATP-dep_N"/>
</dbReference>
<dbReference type="Gene3D" id="1.10.3260.10">
    <property type="entry name" value="DNA ligase, ATP-dependent, N-terminal domain"/>
    <property type="match status" value="1"/>
</dbReference>
<dbReference type="GO" id="GO:0003910">
    <property type="term" value="F:DNA ligase (ATP) activity"/>
    <property type="evidence" value="ECO:0007669"/>
    <property type="project" value="InterPro"/>
</dbReference>
<dbReference type="GO" id="GO:0003677">
    <property type="term" value="F:DNA binding"/>
    <property type="evidence" value="ECO:0007669"/>
    <property type="project" value="InterPro"/>
</dbReference>
<gene>
    <name evidence="8" type="ORF">PHYSODRAFT_535875</name>
</gene>
<evidence type="ECO:0000313" key="9">
    <source>
        <dbReference type="Proteomes" id="UP000002640"/>
    </source>
</evidence>
<dbReference type="GO" id="GO:0006273">
    <property type="term" value="P:lagging strand elongation"/>
    <property type="evidence" value="ECO:0007669"/>
    <property type="project" value="TreeGrafter"/>
</dbReference>
<dbReference type="PANTHER" id="PTHR45674">
    <property type="entry name" value="DNA LIGASE 1/3 FAMILY MEMBER"/>
    <property type="match status" value="1"/>
</dbReference>
<dbReference type="GO" id="GO:0005634">
    <property type="term" value="C:nucleus"/>
    <property type="evidence" value="ECO:0007669"/>
    <property type="project" value="TreeGrafter"/>
</dbReference>
<dbReference type="SUPFAM" id="SSF117018">
    <property type="entry name" value="ATP-dependent DNA ligase DNA-binding domain"/>
    <property type="match status" value="1"/>
</dbReference>
<dbReference type="PANTHER" id="PTHR45674:SF4">
    <property type="entry name" value="DNA LIGASE 1"/>
    <property type="match status" value="1"/>
</dbReference>
<dbReference type="Proteomes" id="UP000002640">
    <property type="component" value="Unassembled WGS sequence"/>
</dbReference>
<protein>
    <recommendedName>
        <fullName evidence="7">DNA ligase ATP-dependent N-terminal domain-containing protein</fullName>
    </recommendedName>
</protein>
<keyword evidence="4" id="KW-0233">DNA recombination</keyword>
<evidence type="ECO:0000259" key="7">
    <source>
        <dbReference type="Pfam" id="PF04675"/>
    </source>
</evidence>
<reference evidence="8 9" key="1">
    <citation type="journal article" date="2006" name="Science">
        <title>Phytophthora genome sequences uncover evolutionary origins and mechanisms of pathogenesis.</title>
        <authorList>
            <person name="Tyler B.M."/>
            <person name="Tripathy S."/>
            <person name="Zhang X."/>
            <person name="Dehal P."/>
            <person name="Jiang R.H."/>
            <person name="Aerts A."/>
            <person name="Arredondo F.D."/>
            <person name="Baxter L."/>
            <person name="Bensasson D."/>
            <person name="Beynon J.L."/>
            <person name="Chapman J."/>
            <person name="Damasceno C.M."/>
            <person name="Dorrance A.E."/>
            <person name="Dou D."/>
            <person name="Dickerman A.W."/>
            <person name="Dubchak I.L."/>
            <person name="Garbelotto M."/>
            <person name="Gijzen M."/>
            <person name="Gordon S.G."/>
            <person name="Govers F."/>
            <person name="Grunwald N.J."/>
            <person name="Huang W."/>
            <person name="Ivors K.L."/>
            <person name="Jones R.W."/>
            <person name="Kamoun S."/>
            <person name="Krampis K."/>
            <person name="Lamour K.H."/>
            <person name="Lee M.K."/>
            <person name="McDonald W.H."/>
            <person name="Medina M."/>
            <person name="Meijer H.J."/>
            <person name="Nordberg E.K."/>
            <person name="Maclean D.J."/>
            <person name="Ospina-Giraldo M.D."/>
            <person name="Morris P.F."/>
            <person name="Phuntumart V."/>
            <person name="Putnam N.H."/>
            <person name="Rash S."/>
            <person name="Rose J.K."/>
            <person name="Sakihama Y."/>
            <person name="Salamov A.A."/>
            <person name="Savidor A."/>
            <person name="Scheuring C.F."/>
            <person name="Smith B.M."/>
            <person name="Sobral B.W."/>
            <person name="Terry A."/>
            <person name="Torto-Alalibo T.A."/>
            <person name="Win J."/>
            <person name="Xu Z."/>
            <person name="Zhang H."/>
            <person name="Grigoriev I.V."/>
            <person name="Rokhsar D.S."/>
            <person name="Boore J.L."/>
        </authorList>
    </citation>
    <scope>NUCLEOTIDE SEQUENCE [LARGE SCALE GENOMIC DNA]</scope>
    <source>
        <strain evidence="8 9">P6497</strain>
    </source>
</reference>
<dbReference type="GeneID" id="20662186"/>
<dbReference type="GO" id="GO:0006281">
    <property type="term" value="P:DNA repair"/>
    <property type="evidence" value="ECO:0007669"/>
    <property type="project" value="UniProtKB-KW"/>
</dbReference>
<dbReference type="InParanoid" id="G5AIC7"/>
<evidence type="ECO:0000256" key="1">
    <source>
        <dbReference type="ARBA" id="ARBA00007572"/>
    </source>
</evidence>
<keyword evidence="5" id="KW-0234">DNA repair</keyword>
<dbReference type="Pfam" id="PF04675">
    <property type="entry name" value="DNA_ligase_A_N"/>
    <property type="match status" value="1"/>
</dbReference>
<evidence type="ECO:0000256" key="3">
    <source>
        <dbReference type="ARBA" id="ARBA00022763"/>
    </source>
</evidence>
<dbReference type="InterPro" id="IPR036599">
    <property type="entry name" value="DNA_ligase_N_sf"/>
</dbReference>
<proteinExistence type="inferred from homology"/>
<comment type="similarity">
    <text evidence="1">Belongs to the ATP-dependent DNA ligase family.</text>
</comment>
<keyword evidence="9" id="KW-1185">Reference proteome</keyword>
<dbReference type="SMR" id="G5AIC7"/>
<keyword evidence="3" id="KW-0227">DNA damage</keyword>
<dbReference type="EMBL" id="JH159175">
    <property type="protein sequence ID" value="EGZ04729.1"/>
    <property type="molecule type" value="Genomic_DNA"/>
</dbReference>
<organism evidence="8 9">
    <name type="scientific">Phytophthora sojae (strain P6497)</name>
    <name type="common">Soybean stem and root rot agent</name>
    <name type="synonym">Phytophthora megasperma f. sp. glycines</name>
    <dbReference type="NCBI Taxonomy" id="1094619"/>
    <lineage>
        <taxon>Eukaryota</taxon>
        <taxon>Sar</taxon>
        <taxon>Stramenopiles</taxon>
        <taxon>Oomycota</taxon>
        <taxon>Peronosporomycetes</taxon>
        <taxon>Peronosporales</taxon>
        <taxon>Peronosporaceae</taxon>
        <taxon>Phytophthora</taxon>
    </lineage>
</organism>
<dbReference type="GO" id="GO:0006310">
    <property type="term" value="P:DNA recombination"/>
    <property type="evidence" value="ECO:0007669"/>
    <property type="project" value="UniProtKB-KW"/>
</dbReference>
<evidence type="ECO:0000313" key="8">
    <source>
        <dbReference type="EMBL" id="EGZ04729.1"/>
    </source>
</evidence>
<evidence type="ECO:0000256" key="6">
    <source>
        <dbReference type="SAM" id="MobiDB-lite"/>
    </source>
</evidence>
<dbReference type="OMA" id="HTANWEQ"/>
<name>G5AIC7_PHYSP</name>
<evidence type="ECO:0000256" key="5">
    <source>
        <dbReference type="ARBA" id="ARBA00023204"/>
    </source>
</evidence>